<dbReference type="AlphaFoldDB" id="A0A6P7NT47"/>
<evidence type="ECO:0000256" key="5">
    <source>
        <dbReference type="ARBA" id="ARBA00023136"/>
    </source>
</evidence>
<dbReference type="PANTHER" id="PTHR19433">
    <property type="entry name" value="T-CELL RECEPTOR ALPHA CHAIN V REGION-RELATED"/>
    <property type="match status" value="1"/>
</dbReference>
<dbReference type="InterPro" id="IPR036179">
    <property type="entry name" value="Ig-like_dom_sf"/>
</dbReference>
<dbReference type="SUPFAM" id="SSF48726">
    <property type="entry name" value="Immunoglobulin"/>
    <property type="match status" value="2"/>
</dbReference>
<dbReference type="OrthoDB" id="8947657at2759"/>
<keyword evidence="7" id="KW-0325">Glycoprotein</keyword>
<dbReference type="InParanoid" id="A0A6P7NT47"/>
<dbReference type="InterPro" id="IPR003599">
    <property type="entry name" value="Ig_sub"/>
</dbReference>
<evidence type="ECO:0000256" key="9">
    <source>
        <dbReference type="SAM" id="SignalP"/>
    </source>
</evidence>
<dbReference type="RefSeq" id="XP_029021195.2">
    <property type="nucleotide sequence ID" value="XM_029165362.3"/>
</dbReference>
<dbReference type="Pfam" id="PF07686">
    <property type="entry name" value="V-set"/>
    <property type="match status" value="1"/>
</dbReference>
<reference evidence="12" key="1">
    <citation type="submission" date="2025-08" db="UniProtKB">
        <authorList>
            <consortium name="RefSeq"/>
        </authorList>
    </citation>
    <scope>IDENTIFICATION</scope>
</reference>
<evidence type="ECO:0000313" key="12">
    <source>
        <dbReference type="RefSeq" id="XP_029021195.2"/>
    </source>
</evidence>
<dbReference type="GO" id="GO:0009617">
    <property type="term" value="P:response to bacterium"/>
    <property type="evidence" value="ECO:0007669"/>
    <property type="project" value="TreeGrafter"/>
</dbReference>
<dbReference type="CDD" id="cd00099">
    <property type="entry name" value="IgV"/>
    <property type="match status" value="1"/>
</dbReference>
<dbReference type="FunCoup" id="A0A6P7NT47">
    <property type="interactions" value="2"/>
</dbReference>
<accession>A0A6P7NT47</accession>
<evidence type="ECO:0000256" key="3">
    <source>
        <dbReference type="ARBA" id="ARBA00022729"/>
    </source>
</evidence>
<evidence type="ECO:0000256" key="7">
    <source>
        <dbReference type="ARBA" id="ARBA00023180"/>
    </source>
</evidence>
<evidence type="ECO:0000256" key="8">
    <source>
        <dbReference type="SAM" id="Phobius"/>
    </source>
</evidence>
<keyword evidence="11" id="KW-1185">Reference proteome</keyword>
<dbReference type="InterPro" id="IPR013783">
    <property type="entry name" value="Ig-like_fold"/>
</dbReference>
<feature type="signal peptide" evidence="9">
    <location>
        <begin position="1"/>
        <end position="19"/>
    </location>
</feature>
<gene>
    <name evidence="12" type="primary">LOC114864498</name>
</gene>
<feature type="chain" id="PRO_5040784589" evidence="9">
    <location>
        <begin position="20"/>
        <end position="271"/>
    </location>
</feature>
<evidence type="ECO:0000259" key="10">
    <source>
        <dbReference type="PROSITE" id="PS50835"/>
    </source>
</evidence>
<keyword evidence="8" id="KW-1133">Transmembrane helix</keyword>
<sequence>MTGLLAALRLLIITFLIQAQEVPPPVPVTVVHLGDAVTMKCSLSEEKIGLVYWYKLNFVYLIQTIAAGTYDEMSLKEEFNSSRFNVTKAARDYYLTIKHVSKADEALYFCQVGSAYKMTIRNSTVLAVNEAREEKVSVYVEQRPEAAVAAPGDPVDIQCSLLSRHTRNAAQCPGGHSVYWFRSGSGGFNSSLIYIHKSRSPEKSCVYTFSTTIQDSSDAGTYYCAVVRCGEILFGDGTRVETKQLDLVVVILGTLLVLCVTVIAVLVFSRD</sequence>
<organism evidence="11 12">
    <name type="scientific">Betta splendens</name>
    <name type="common">Siamese fighting fish</name>
    <dbReference type="NCBI Taxonomy" id="158456"/>
    <lineage>
        <taxon>Eukaryota</taxon>
        <taxon>Metazoa</taxon>
        <taxon>Chordata</taxon>
        <taxon>Craniata</taxon>
        <taxon>Vertebrata</taxon>
        <taxon>Euteleostomi</taxon>
        <taxon>Actinopterygii</taxon>
        <taxon>Neopterygii</taxon>
        <taxon>Teleostei</taxon>
        <taxon>Neoteleostei</taxon>
        <taxon>Acanthomorphata</taxon>
        <taxon>Anabantaria</taxon>
        <taxon>Anabantiformes</taxon>
        <taxon>Anabantoidei</taxon>
        <taxon>Osphronemidae</taxon>
        <taxon>Betta</taxon>
    </lineage>
</organism>
<evidence type="ECO:0000256" key="6">
    <source>
        <dbReference type="ARBA" id="ARBA00023157"/>
    </source>
</evidence>
<evidence type="ECO:0000313" key="11">
    <source>
        <dbReference type="Proteomes" id="UP000515150"/>
    </source>
</evidence>
<dbReference type="InterPro" id="IPR052051">
    <property type="entry name" value="TCR_complex_component"/>
</dbReference>
<proteinExistence type="predicted"/>
<dbReference type="SMART" id="SM00409">
    <property type="entry name" value="IG"/>
    <property type="match status" value="2"/>
</dbReference>
<dbReference type="GeneID" id="114864498"/>
<evidence type="ECO:0000256" key="1">
    <source>
        <dbReference type="ARBA" id="ARBA00004236"/>
    </source>
</evidence>
<name>A0A6P7NT47_BETSP</name>
<dbReference type="InterPro" id="IPR013106">
    <property type="entry name" value="Ig_V-set"/>
</dbReference>
<keyword evidence="4" id="KW-0391">Immunity</keyword>
<dbReference type="PANTHER" id="PTHR19433:SF111">
    <property type="entry name" value="T CELL RECEPTOR ALPHA VARIABLE 4"/>
    <property type="match status" value="1"/>
</dbReference>
<keyword evidence="2" id="KW-1003">Cell membrane</keyword>
<keyword evidence="6" id="KW-1015">Disulfide bond</keyword>
<feature type="domain" description="Ig-like" evidence="10">
    <location>
        <begin position="134"/>
        <end position="246"/>
    </location>
</feature>
<evidence type="ECO:0000256" key="2">
    <source>
        <dbReference type="ARBA" id="ARBA00022475"/>
    </source>
</evidence>
<feature type="transmembrane region" description="Helical" evidence="8">
    <location>
        <begin position="247"/>
        <end position="268"/>
    </location>
</feature>
<keyword evidence="3 9" id="KW-0732">Signal</keyword>
<evidence type="ECO:0000256" key="4">
    <source>
        <dbReference type="ARBA" id="ARBA00022859"/>
    </source>
</evidence>
<dbReference type="InterPro" id="IPR007110">
    <property type="entry name" value="Ig-like_dom"/>
</dbReference>
<keyword evidence="8" id="KW-0812">Transmembrane</keyword>
<protein>
    <submittedName>
        <fullName evidence="12">Uncharacterized protein LOC114864498 isoform X1</fullName>
    </submittedName>
</protein>
<dbReference type="SMART" id="SM00406">
    <property type="entry name" value="IGv"/>
    <property type="match status" value="1"/>
</dbReference>
<dbReference type="Proteomes" id="UP000515150">
    <property type="component" value="Chromosome 10"/>
</dbReference>
<dbReference type="PROSITE" id="PS50835">
    <property type="entry name" value="IG_LIKE"/>
    <property type="match status" value="2"/>
</dbReference>
<feature type="domain" description="Ig-like" evidence="10">
    <location>
        <begin position="24"/>
        <end position="121"/>
    </location>
</feature>
<keyword evidence="5 8" id="KW-0472">Membrane</keyword>
<dbReference type="GO" id="GO:0002376">
    <property type="term" value="P:immune system process"/>
    <property type="evidence" value="ECO:0007669"/>
    <property type="project" value="UniProtKB-KW"/>
</dbReference>
<comment type="subcellular location">
    <subcellularLocation>
        <location evidence="1">Cell membrane</location>
    </subcellularLocation>
</comment>
<dbReference type="Gene3D" id="2.60.40.10">
    <property type="entry name" value="Immunoglobulins"/>
    <property type="match status" value="2"/>
</dbReference>
<dbReference type="KEGG" id="bspl:114864498"/>
<dbReference type="GO" id="GO:0005886">
    <property type="term" value="C:plasma membrane"/>
    <property type="evidence" value="ECO:0007669"/>
    <property type="project" value="UniProtKB-SubCell"/>
</dbReference>